<dbReference type="KEGG" id="loa:LOAG_12819"/>
<dbReference type="InParanoid" id="A0A1S0TLY9"/>
<sequence length="64" mass="7301">LEGLGEGSGRVINICNSNIWKWRMMQSDRQWVPFQGFNIPFDHYATKGTTNISPQNATIETETN</sequence>
<dbReference type="GeneID" id="9950284"/>
<dbReference type="EMBL" id="JH712884">
    <property type="protein sequence ID" value="EFO15691.2"/>
    <property type="molecule type" value="Genomic_DNA"/>
</dbReference>
<feature type="non-terminal residue" evidence="1">
    <location>
        <position position="1"/>
    </location>
</feature>
<evidence type="ECO:0000313" key="1">
    <source>
        <dbReference type="EMBL" id="EFO15691.2"/>
    </source>
</evidence>
<gene>
    <name evidence="1" type="ORF">LOAG_12819</name>
</gene>
<dbReference type="AlphaFoldDB" id="A0A1S0TLY9"/>
<accession>A0A1S0TLY9</accession>
<organism evidence="1">
    <name type="scientific">Loa loa</name>
    <name type="common">Eye worm</name>
    <name type="synonym">Filaria loa</name>
    <dbReference type="NCBI Taxonomy" id="7209"/>
    <lineage>
        <taxon>Eukaryota</taxon>
        <taxon>Metazoa</taxon>
        <taxon>Ecdysozoa</taxon>
        <taxon>Nematoda</taxon>
        <taxon>Chromadorea</taxon>
        <taxon>Rhabditida</taxon>
        <taxon>Spirurina</taxon>
        <taxon>Spiruromorpha</taxon>
        <taxon>Filarioidea</taxon>
        <taxon>Onchocercidae</taxon>
        <taxon>Loa</taxon>
    </lineage>
</organism>
<proteinExistence type="predicted"/>
<dbReference type="RefSeq" id="XP_003148378.2">
    <property type="nucleotide sequence ID" value="XM_003148330.2"/>
</dbReference>
<name>A0A1S0TLY9_LOALO</name>
<reference evidence="1" key="1">
    <citation type="submission" date="2012-04" db="EMBL/GenBank/DDBJ databases">
        <title>The Genome Sequence of Loa loa.</title>
        <authorList>
            <consortium name="The Broad Institute Genome Sequencing Platform"/>
            <consortium name="Broad Institute Genome Sequencing Center for Infectious Disease"/>
            <person name="Nutman T.B."/>
            <person name="Fink D.L."/>
            <person name="Russ C."/>
            <person name="Young S."/>
            <person name="Zeng Q."/>
            <person name="Gargeya S."/>
            <person name="Alvarado L."/>
            <person name="Berlin A."/>
            <person name="Chapman S.B."/>
            <person name="Chen Z."/>
            <person name="Freedman E."/>
            <person name="Gellesch M."/>
            <person name="Goldberg J."/>
            <person name="Griggs A."/>
            <person name="Gujja S."/>
            <person name="Heilman E.R."/>
            <person name="Heiman D."/>
            <person name="Howarth C."/>
            <person name="Mehta T."/>
            <person name="Neiman D."/>
            <person name="Pearson M."/>
            <person name="Roberts A."/>
            <person name="Saif S."/>
            <person name="Shea T."/>
            <person name="Shenoy N."/>
            <person name="Sisk P."/>
            <person name="Stolte C."/>
            <person name="Sykes S."/>
            <person name="White J."/>
            <person name="Yandava C."/>
            <person name="Haas B."/>
            <person name="Henn M.R."/>
            <person name="Nusbaum C."/>
            <person name="Birren B."/>
        </authorList>
    </citation>
    <scope>NUCLEOTIDE SEQUENCE [LARGE SCALE GENOMIC DNA]</scope>
</reference>
<protein>
    <submittedName>
        <fullName evidence="1">Uncharacterized protein</fullName>
    </submittedName>
</protein>
<dbReference type="CTD" id="9950284"/>